<protein>
    <submittedName>
        <fullName evidence="1">Uncharacterized protein</fullName>
    </submittedName>
</protein>
<name>H2C401_9CREN</name>
<gene>
    <name evidence="1" type="ORF">MetMK1DRAFT_00002460</name>
</gene>
<dbReference type="AlphaFoldDB" id="H2C401"/>
<reference evidence="1 2" key="1">
    <citation type="submission" date="2012-01" db="EMBL/GenBank/DDBJ databases">
        <title>Improved High-Quality Draft sequence of Metallosphaera yellowstonensis MK1.</title>
        <authorList>
            <consortium name="US DOE Joint Genome Institute"/>
            <person name="Lucas S."/>
            <person name="Han J."/>
            <person name="Cheng J.-F."/>
            <person name="Goodwin L."/>
            <person name="Pitluck S."/>
            <person name="Peters L."/>
            <person name="Teshima H."/>
            <person name="Detter J.C."/>
            <person name="Han C."/>
            <person name="Tapia R."/>
            <person name="Land M."/>
            <person name="Hauser L."/>
            <person name="Kyrpides N."/>
            <person name="Kozubal M."/>
            <person name="Macur R.E."/>
            <person name="Jay Z."/>
            <person name="Inskeep W."/>
            <person name="Woyke T."/>
        </authorList>
    </citation>
    <scope>NUCLEOTIDE SEQUENCE [LARGE SCALE GENOMIC DNA]</scope>
    <source>
        <strain evidence="1 2">MK1</strain>
    </source>
</reference>
<dbReference type="RefSeq" id="WP_009069818.1">
    <property type="nucleotide sequence ID" value="NZ_JH597761.1"/>
</dbReference>
<sequence>MLSDFTYRREKVGEVVGEGWRVEVHNVEVKGKRGLSYSLVRGDETVILLLDEENHPKLLSLVKLKREDKGGNVVETEVDQTLLDFLNRKVVRSVADLVQEKDKGASGLRSLNLRTSEARDLP</sequence>
<dbReference type="Proteomes" id="UP000003980">
    <property type="component" value="Unassembled WGS sequence"/>
</dbReference>
<dbReference type="STRING" id="671065.MetMK1DRAFT_00002460"/>
<accession>H2C401</accession>
<organism evidence="1 2">
    <name type="scientific">Metallosphaera yellowstonensis MK1</name>
    <dbReference type="NCBI Taxonomy" id="671065"/>
    <lineage>
        <taxon>Archaea</taxon>
        <taxon>Thermoproteota</taxon>
        <taxon>Thermoprotei</taxon>
        <taxon>Sulfolobales</taxon>
        <taxon>Sulfolobaceae</taxon>
        <taxon>Metallosphaera</taxon>
    </lineage>
</organism>
<proteinExistence type="predicted"/>
<keyword evidence="2" id="KW-1185">Reference proteome</keyword>
<dbReference type="HOGENOM" id="CLU_2021551_0_0_2"/>
<dbReference type="EMBL" id="JH597761">
    <property type="protein sequence ID" value="EHP69744.1"/>
    <property type="molecule type" value="Genomic_DNA"/>
</dbReference>
<evidence type="ECO:0000313" key="2">
    <source>
        <dbReference type="Proteomes" id="UP000003980"/>
    </source>
</evidence>
<evidence type="ECO:0000313" key="1">
    <source>
        <dbReference type="EMBL" id="EHP69744.1"/>
    </source>
</evidence>